<dbReference type="Pfam" id="PF00160">
    <property type="entry name" value="Pro_isomerase"/>
    <property type="match status" value="1"/>
</dbReference>
<dbReference type="Gene3D" id="2.40.100.10">
    <property type="entry name" value="Cyclophilin-like"/>
    <property type="match status" value="1"/>
</dbReference>
<keyword evidence="5 8" id="KW-0413">Isomerase</keyword>
<comment type="similarity">
    <text evidence="2 5">Belongs to the cyclophilin-type PPIase family.</text>
</comment>
<dbReference type="PANTHER" id="PTHR45625:SF6">
    <property type="entry name" value="SPLICEOSOME-ASSOCIATED PROTEIN CWC27 HOMOLOG"/>
    <property type="match status" value="1"/>
</dbReference>
<feature type="compositionally biased region" description="Basic and acidic residues" evidence="6">
    <location>
        <begin position="172"/>
        <end position="184"/>
    </location>
</feature>
<feature type="region of interest" description="Disordered" evidence="6">
    <location>
        <begin position="160"/>
        <end position="217"/>
    </location>
</feature>
<gene>
    <name evidence="8" type="ORF">WN48_09434</name>
</gene>
<dbReference type="EMBL" id="KQ766335">
    <property type="protein sequence ID" value="OAD53695.1"/>
    <property type="molecule type" value="Genomic_DNA"/>
</dbReference>
<evidence type="ECO:0000313" key="8">
    <source>
        <dbReference type="EMBL" id="OAD53695.1"/>
    </source>
</evidence>
<comment type="function">
    <text evidence="5">PPIases accelerate the folding of proteins. It catalyzes the cis-trans isomerization of proline imidic peptide bonds in oligopeptides.</text>
</comment>
<reference evidence="8 9" key="1">
    <citation type="submission" date="2015-07" db="EMBL/GenBank/DDBJ databases">
        <title>The genome of Eufriesea mexicana.</title>
        <authorList>
            <person name="Pan H."/>
            <person name="Kapheim K."/>
        </authorList>
    </citation>
    <scope>NUCLEOTIDE SEQUENCE [LARGE SCALE GENOMIC DNA]</scope>
    <source>
        <strain evidence="8">0111107269</strain>
        <tissue evidence="8">Whole body</tissue>
    </source>
</reference>
<protein>
    <recommendedName>
        <fullName evidence="5">Peptidyl-prolyl cis-trans isomerase</fullName>
        <shortName evidence="5">PPIase</shortName>
        <ecNumber evidence="5">5.2.1.8</ecNumber>
    </recommendedName>
</protein>
<name>A0A310SHD7_9HYME</name>
<dbReference type="InterPro" id="IPR002130">
    <property type="entry name" value="Cyclophilin-type_PPIase_dom"/>
</dbReference>
<keyword evidence="9" id="KW-1185">Reference proteome</keyword>
<evidence type="ECO:0000256" key="3">
    <source>
        <dbReference type="ARBA" id="ARBA00023242"/>
    </source>
</evidence>
<comment type="subunit">
    <text evidence="4">Part of the activated spliceosome B/catalytic step 1 spliceosome, one of the forms of the spliceosome which has a well-formed active site but still cannot catalyze the branching reaction and is composed at least of 52 proteins, the U2, U5 and U6 snRNAs and the pre-mRNA. Recruited during early steps of activated spliceosome B maturation, it is probably one of the first proteins released from this complex as he matures to the spliceosome C complex. Component of the minor spliceosome, which splices U12-type introns.</text>
</comment>
<feature type="domain" description="PPIase cyclophilin-type" evidence="7">
    <location>
        <begin position="1"/>
        <end position="115"/>
    </location>
</feature>
<keyword evidence="5" id="KW-0697">Rotamase</keyword>
<dbReference type="PRINTS" id="PR00153">
    <property type="entry name" value="CSAPPISMRASE"/>
</dbReference>
<organism evidence="8 9">
    <name type="scientific">Eufriesea mexicana</name>
    <dbReference type="NCBI Taxonomy" id="516756"/>
    <lineage>
        <taxon>Eukaryota</taxon>
        <taxon>Metazoa</taxon>
        <taxon>Ecdysozoa</taxon>
        <taxon>Arthropoda</taxon>
        <taxon>Hexapoda</taxon>
        <taxon>Insecta</taxon>
        <taxon>Pterygota</taxon>
        <taxon>Neoptera</taxon>
        <taxon>Endopterygota</taxon>
        <taxon>Hymenoptera</taxon>
        <taxon>Apocrita</taxon>
        <taxon>Aculeata</taxon>
        <taxon>Apoidea</taxon>
        <taxon>Anthophila</taxon>
        <taxon>Apidae</taxon>
        <taxon>Eufriesea</taxon>
    </lineage>
</organism>
<dbReference type="InterPro" id="IPR044666">
    <property type="entry name" value="Cyclophilin_A-like"/>
</dbReference>
<evidence type="ECO:0000313" key="9">
    <source>
        <dbReference type="Proteomes" id="UP000250275"/>
    </source>
</evidence>
<dbReference type="AlphaFoldDB" id="A0A310SHD7"/>
<dbReference type="EC" id="5.2.1.8" evidence="5"/>
<evidence type="ECO:0000256" key="5">
    <source>
        <dbReference type="RuleBase" id="RU363019"/>
    </source>
</evidence>
<evidence type="ECO:0000256" key="6">
    <source>
        <dbReference type="SAM" id="MobiDB-lite"/>
    </source>
</evidence>
<comment type="subcellular location">
    <subcellularLocation>
        <location evidence="1">Nucleus</location>
    </subcellularLocation>
</comment>
<dbReference type="GO" id="GO:0003755">
    <property type="term" value="F:peptidyl-prolyl cis-trans isomerase activity"/>
    <property type="evidence" value="ECO:0007669"/>
    <property type="project" value="UniProtKB-UniRule"/>
</dbReference>
<keyword evidence="3" id="KW-0539">Nucleus</keyword>
<proteinExistence type="inferred from homology"/>
<sequence>MTLFHSIINGFTTQSGDPASIGEAGKIYGEPLKDKFHTRLHFCRQDLIVMANAGKDDKGFQFFFALSSTPDLHNKRAIFGKVTGETLYNMLKLDEALVDENHRPLHPPKMRKTEILNNPFSDIIPKIIVQESEEVKDSLETKTAGVKDFNLLSFDEEAKEDEEESVILNKKFSGEDKSAHDHLSGSKLSSQPAVERPGFANKKERKTAVVIRKVSTK</sequence>
<dbReference type="InterPro" id="IPR029000">
    <property type="entry name" value="Cyclophilin-like_dom_sf"/>
</dbReference>
<evidence type="ECO:0000256" key="1">
    <source>
        <dbReference type="ARBA" id="ARBA00004123"/>
    </source>
</evidence>
<dbReference type="SUPFAM" id="SSF50891">
    <property type="entry name" value="Cyclophilin-like"/>
    <property type="match status" value="1"/>
</dbReference>
<dbReference type="PANTHER" id="PTHR45625">
    <property type="entry name" value="PEPTIDYL-PROLYL CIS-TRANS ISOMERASE-RELATED"/>
    <property type="match status" value="1"/>
</dbReference>
<evidence type="ECO:0000256" key="4">
    <source>
        <dbReference type="ARBA" id="ARBA00046368"/>
    </source>
</evidence>
<dbReference type="GO" id="GO:0071013">
    <property type="term" value="C:catalytic step 2 spliceosome"/>
    <property type="evidence" value="ECO:0007669"/>
    <property type="project" value="TreeGrafter"/>
</dbReference>
<accession>A0A310SHD7</accession>
<dbReference type="Proteomes" id="UP000250275">
    <property type="component" value="Unassembled WGS sequence"/>
</dbReference>
<evidence type="ECO:0000259" key="7">
    <source>
        <dbReference type="PROSITE" id="PS50072"/>
    </source>
</evidence>
<comment type="catalytic activity">
    <reaction evidence="5">
        <text>[protein]-peptidylproline (omega=180) = [protein]-peptidylproline (omega=0)</text>
        <dbReference type="Rhea" id="RHEA:16237"/>
        <dbReference type="Rhea" id="RHEA-COMP:10747"/>
        <dbReference type="Rhea" id="RHEA-COMP:10748"/>
        <dbReference type="ChEBI" id="CHEBI:83833"/>
        <dbReference type="ChEBI" id="CHEBI:83834"/>
        <dbReference type="EC" id="5.2.1.8"/>
    </reaction>
</comment>
<dbReference type="PROSITE" id="PS50072">
    <property type="entry name" value="CSA_PPIASE_2"/>
    <property type="match status" value="1"/>
</dbReference>
<evidence type="ECO:0000256" key="2">
    <source>
        <dbReference type="ARBA" id="ARBA00007365"/>
    </source>
</evidence>